<feature type="region of interest" description="Disordered" evidence="2">
    <location>
        <begin position="741"/>
        <end position="811"/>
    </location>
</feature>
<feature type="compositionally biased region" description="Acidic residues" evidence="2">
    <location>
        <begin position="856"/>
        <end position="868"/>
    </location>
</feature>
<dbReference type="AlphaFoldDB" id="A0AAV3Y3Q1"/>
<evidence type="ECO:0000256" key="1">
    <source>
        <dbReference type="PROSITE-ProRule" id="PRU00023"/>
    </source>
</evidence>
<dbReference type="SUPFAM" id="SSF48403">
    <property type="entry name" value="Ankyrin repeat"/>
    <property type="match status" value="3"/>
</dbReference>
<feature type="compositionally biased region" description="Basic and acidic residues" evidence="2">
    <location>
        <begin position="840"/>
        <end position="852"/>
    </location>
</feature>
<dbReference type="PANTHER" id="PTHR24118:SF99">
    <property type="entry name" value="POTE ANKYRIN DOMAIN FAMILY MEMBER 3C-RELATED"/>
    <property type="match status" value="1"/>
</dbReference>
<dbReference type="SMART" id="SM00248">
    <property type="entry name" value="ANK"/>
    <property type="match status" value="9"/>
</dbReference>
<sequence length="876" mass="100484">MAGVMFEEKSTAISTAIRINDIELLRNALKNEDAHHTDRKGNTYLHYVCTLHRPCIFHILVSSGINVNAQNRHGNTALHVTALQNDCSHVGDLLAAGIDPTIKNKNGQTAAEIETKNRFWRTVYDKYQPGIFQAVEEHNVEKVLYLLHCWCRVDAKRESQTLRQYAASRKFHDLVFHIDKHQHTLGMIYAILEGDSEKAAHFLLHNKCDVNLLNYASEISHILQHALKMKDSRQVRMICRAKANLNVRVTLNCYLKAPLFFAAFDPDLPVDIMWTILKSGPDFTLKDERGRNAAIYALDKMNRKVPYEVIAHMMANGLDFSQRDMTGVTLRDVARFARRKDILDLIDKAFVKVIRSSNIKELTRLCIMGYDGMFITFNYRDTYIYACGNETEDALHFIQQLPKIRTQVRQLHHGIHHWSKDKVHDLLSVTEWPEILLNARDKGGRTSVHLAILHWRHDLLGLFLSMENCIVDCAVDNVGRSPYHYACCIEEDVEREQLCQILEEAWGKTEVRDYKDKLPEDMIGKADSAQWIQQERKTYYGMVRQLECVDKYEELCCMMTYKSKNLKHFENSVSRFRYPVAKFHKILAPLMPEFRDLVLVAMDNKKEDIAVRLIQLGANYNLTDWVNAHGDATFKKAAKKPHIESINDGNQIEKNEMGENITQLCNLTPVKNGAMETKNKERNELKSNTFSAPDNWILTSLETDLEVSEEKLEKVTVEERALRLGMSKVCLAINKKKIHMEKKRKNIKRRCSDDSSSSSTCHNKTSKVKGDADEKAKNPTLGDILSPIRVSGSRTNNDDLENELSKGQRVATANNSNHDILFEIESLKYESDTDDGGNFYDDKSEAESRDQSDSDNSPDDNYSDDEFFSENSFTKD</sequence>
<dbReference type="Gene3D" id="1.25.40.20">
    <property type="entry name" value="Ankyrin repeat-containing domain"/>
    <property type="match status" value="3"/>
</dbReference>
<dbReference type="InterPro" id="IPR002110">
    <property type="entry name" value="Ankyrin_rpt"/>
</dbReference>
<accession>A0AAV3Y3Q1</accession>
<dbReference type="EMBL" id="BLXT01000512">
    <property type="protein sequence ID" value="GFN77835.1"/>
    <property type="molecule type" value="Genomic_DNA"/>
</dbReference>
<dbReference type="PROSITE" id="PS50088">
    <property type="entry name" value="ANK_REPEAT"/>
    <property type="match status" value="2"/>
</dbReference>
<feature type="compositionally biased region" description="Basic and acidic residues" evidence="2">
    <location>
        <begin position="768"/>
        <end position="777"/>
    </location>
</feature>
<feature type="repeat" description="ANK" evidence="1">
    <location>
        <begin position="73"/>
        <end position="105"/>
    </location>
</feature>
<feature type="repeat" description="ANK" evidence="1">
    <location>
        <begin position="40"/>
        <end position="72"/>
    </location>
</feature>
<dbReference type="InterPro" id="IPR036770">
    <property type="entry name" value="Ankyrin_rpt-contain_sf"/>
</dbReference>
<evidence type="ECO:0000256" key="2">
    <source>
        <dbReference type="SAM" id="MobiDB-lite"/>
    </source>
</evidence>
<reference evidence="3 4" key="1">
    <citation type="journal article" date="2021" name="Elife">
        <title>Chloroplast acquisition without the gene transfer in kleptoplastic sea slugs, Plakobranchus ocellatus.</title>
        <authorList>
            <person name="Maeda T."/>
            <person name="Takahashi S."/>
            <person name="Yoshida T."/>
            <person name="Shimamura S."/>
            <person name="Takaki Y."/>
            <person name="Nagai Y."/>
            <person name="Toyoda A."/>
            <person name="Suzuki Y."/>
            <person name="Arimoto A."/>
            <person name="Ishii H."/>
            <person name="Satoh N."/>
            <person name="Nishiyama T."/>
            <person name="Hasebe M."/>
            <person name="Maruyama T."/>
            <person name="Minagawa J."/>
            <person name="Obokata J."/>
            <person name="Shigenobu S."/>
        </authorList>
    </citation>
    <scope>NUCLEOTIDE SEQUENCE [LARGE SCALE GENOMIC DNA]</scope>
</reference>
<gene>
    <name evidence="3" type="ORF">PoB_000434100</name>
</gene>
<feature type="region of interest" description="Disordered" evidence="2">
    <location>
        <begin position="830"/>
        <end position="876"/>
    </location>
</feature>
<evidence type="ECO:0000313" key="3">
    <source>
        <dbReference type="EMBL" id="GFN77835.1"/>
    </source>
</evidence>
<evidence type="ECO:0000313" key="4">
    <source>
        <dbReference type="Proteomes" id="UP000735302"/>
    </source>
</evidence>
<keyword evidence="1" id="KW-0040">ANK repeat</keyword>
<dbReference type="Pfam" id="PF12796">
    <property type="entry name" value="Ank_2"/>
    <property type="match status" value="1"/>
</dbReference>
<keyword evidence="4" id="KW-1185">Reference proteome</keyword>
<proteinExistence type="predicted"/>
<dbReference type="PANTHER" id="PTHR24118">
    <property type="entry name" value="POTE ANKYRIN DOMAIN"/>
    <property type="match status" value="1"/>
</dbReference>
<organism evidence="3 4">
    <name type="scientific">Plakobranchus ocellatus</name>
    <dbReference type="NCBI Taxonomy" id="259542"/>
    <lineage>
        <taxon>Eukaryota</taxon>
        <taxon>Metazoa</taxon>
        <taxon>Spiralia</taxon>
        <taxon>Lophotrochozoa</taxon>
        <taxon>Mollusca</taxon>
        <taxon>Gastropoda</taxon>
        <taxon>Heterobranchia</taxon>
        <taxon>Euthyneura</taxon>
        <taxon>Panpulmonata</taxon>
        <taxon>Sacoglossa</taxon>
        <taxon>Placobranchoidea</taxon>
        <taxon>Plakobranchidae</taxon>
        <taxon>Plakobranchus</taxon>
    </lineage>
</organism>
<protein>
    <submittedName>
        <fullName evidence="3">Ankyrin-1-like</fullName>
    </submittedName>
</protein>
<comment type="caution">
    <text evidence="3">The sequence shown here is derived from an EMBL/GenBank/DDBJ whole genome shotgun (WGS) entry which is preliminary data.</text>
</comment>
<name>A0AAV3Y3Q1_9GAST</name>
<dbReference type="Proteomes" id="UP000735302">
    <property type="component" value="Unassembled WGS sequence"/>
</dbReference>